<evidence type="ECO:0000256" key="1">
    <source>
        <dbReference type="SAM" id="SignalP"/>
    </source>
</evidence>
<protein>
    <submittedName>
        <fullName evidence="2">Uncharacterized protein</fullName>
    </submittedName>
</protein>
<feature type="chain" id="PRO_5045757055" evidence="1">
    <location>
        <begin position="19"/>
        <end position="111"/>
    </location>
</feature>
<gene>
    <name evidence="2" type="ORF">JOF53_000027</name>
</gene>
<dbReference type="RefSeq" id="WP_143342938.1">
    <property type="nucleotide sequence ID" value="NZ_JAGIOO010000001.1"/>
</dbReference>
<evidence type="ECO:0000313" key="3">
    <source>
        <dbReference type="Proteomes" id="UP001519363"/>
    </source>
</evidence>
<reference evidence="2 3" key="1">
    <citation type="submission" date="2021-03" db="EMBL/GenBank/DDBJ databases">
        <title>Sequencing the genomes of 1000 actinobacteria strains.</title>
        <authorList>
            <person name="Klenk H.-P."/>
        </authorList>
    </citation>
    <scope>NUCLEOTIDE SEQUENCE [LARGE SCALE GENOMIC DNA]</scope>
    <source>
        <strain evidence="2 3">DSM 44580</strain>
    </source>
</reference>
<organism evidence="2 3">
    <name type="scientific">Crossiella equi</name>
    <dbReference type="NCBI Taxonomy" id="130796"/>
    <lineage>
        <taxon>Bacteria</taxon>
        <taxon>Bacillati</taxon>
        <taxon>Actinomycetota</taxon>
        <taxon>Actinomycetes</taxon>
        <taxon>Pseudonocardiales</taxon>
        <taxon>Pseudonocardiaceae</taxon>
        <taxon>Crossiella</taxon>
    </lineage>
</organism>
<dbReference type="EMBL" id="JAGIOO010000001">
    <property type="protein sequence ID" value="MBP2471155.1"/>
    <property type="molecule type" value="Genomic_DNA"/>
</dbReference>
<proteinExistence type="predicted"/>
<feature type="signal peptide" evidence="1">
    <location>
        <begin position="1"/>
        <end position="18"/>
    </location>
</feature>
<keyword evidence="3" id="KW-1185">Reference proteome</keyword>
<dbReference type="Proteomes" id="UP001519363">
    <property type="component" value="Unassembled WGS sequence"/>
</dbReference>
<keyword evidence="1" id="KW-0732">Signal</keyword>
<comment type="caution">
    <text evidence="2">The sequence shown here is derived from an EMBL/GenBank/DDBJ whole genome shotgun (WGS) entry which is preliminary data.</text>
</comment>
<evidence type="ECO:0000313" key="2">
    <source>
        <dbReference type="EMBL" id="MBP2471155.1"/>
    </source>
</evidence>
<accession>A0ABS5A3K0</accession>
<name>A0ABS5A3K0_9PSEU</name>
<sequence>MAASPVLLSLLLTAGALAPIPPTSTRHLAPEVIVCEYVPVGPGTRRYPTSQFDLDGPSIHLPGGTVVWANRQSRLNPRYHHSFAVRELSGSGGGWVDASHLEKLPTKCYPL</sequence>